<evidence type="ECO:0000256" key="5">
    <source>
        <dbReference type="ARBA" id="ARBA00022989"/>
    </source>
</evidence>
<comment type="caution">
    <text evidence="9">The sequence shown here is derived from an EMBL/GenBank/DDBJ whole genome shotgun (WGS) entry which is preliminary data.</text>
</comment>
<dbReference type="GO" id="GO:0008324">
    <property type="term" value="F:monoatomic cation transmembrane transporter activity"/>
    <property type="evidence" value="ECO:0007669"/>
    <property type="project" value="InterPro"/>
</dbReference>
<keyword evidence="2" id="KW-0813">Transport</keyword>
<evidence type="ECO:0000256" key="8">
    <source>
        <dbReference type="SAM" id="Phobius"/>
    </source>
</evidence>
<dbReference type="EMBL" id="SHLA01000001">
    <property type="protein sequence ID" value="RZU60581.1"/>
    <property type="molecule type" value="Genomic_DNA"/>
</dbReference>
<proteinExistence type="predicted"/>
<evidence type="ECO:0000256" key="7">
    <source>
        <dbReference type="ARBA" id="ARBA00023136"/>
    </source>
</evidence>
<dbReference type="InterPro" id="IPR003445">
    <property type="entry name" value="Cat_transpt"/>
</dbReference>
<keyword evidence="3" id="KW-1003">Cell membrane</keyword>
<dbReference type="OrthoDB" id="9810952at2"/>
<evidence type="ECO:0000313" key="9">
    <source>
        <dbReference type="EMBL" id="RZU60581.1"/>
    </source>
</evidence>
<feature type="transmembrane region" description="Helical" evidence="8">
    <location>
        <begin position="113"/>
        <end position="135"/>
    </location>
</feature>
<feature type="transmembrane region" description="Helical" evidence="8">
    <location>
        <begin position="156"/>
        <end position="181"/>
    </location>
</feature>
<feature type="transmembrane region" description="Helical" evidence="8">
    <location>
        <begin position="74"/>
        <end position="93"/>
    </location>
</feature>
<dbReference type="RefSeq" id="WP_130448615.1">
    <property type="nucleotide sequence ID" value="NZ_SHLA01000001.1"/>
</dbReference>
<dbReference type="GO" id="GO:0005886">
    <property type="term" value="C:plasma membrane"/>
    <property type="evidence" value="ECO:0007669"/>
    <property type="project" value="UniProtKB-SubCell"/>
</dbReference>
<dbReference type="Proteomes" id="UP000292685">
    <property type="component" value="Unassembled WGS sequence"/>
</dbReference>
<evidence type="ECO:0000256" key="4">
    <source>
        <dbReference type="ARBA" id="ARBA00022692"/>
    </source>
</evidence>
<feature type="transmembrane region" description="Helical" evidence="8">
    <location>
        <begin position="433"/>
        <end position="459"/>
    </location>
</feature>
<feature type="transmembrane region" description="Helical" evidence="8">
    <location>
        <begin position="329"/>
        <end position="360"/>
    </location>
</feature>
<feature type="transmembrane region" description="Helical" evidence="8">
    <location>
        <begin position="221"/>
        <end position="240"/>
    </location>
</feature>
<dbReference type="AlphaFoldDB" id="A0A4Q8AAA0"/>
<sequence length="476" mass="51732">MIVRLRVARILEELGQRLNPTVRSATAAQRRIRRALRPRNPAQTIAAGFLFAMFAGTMLLMLPVATPGEESATFLEAWFTATSALCVTGLIVVDTPTYWSGFGEGVITALIQLGGFGVMSFSALLGVFILGKLNLRTRVTAAAESKNSDFGDIRTLLLGIVKVSVLVEAAAAVVLFLRFWLGYGETVQEAAWNGIFHSISAFNNAGFSLYSDSLMRYVDDWVVSLTIAGAVIIGGLGFPVLIELRKRFRRPHHWSMHTKIVLWGTAILLTAGTVFFTVVEWTNRAVFGDLDPADRLLAGFFHSVMTRTAGFNSIDVAELHPVSWLVTDILMFIGGGPAGTAGGLKITTFAVLFFILWAEIRGDGAVNIFNKRLSRSVHRQAIAVVLLSLAAIMCSTVFLMLITDFGQERILFEVVSAYATVGLSTGITADLPAAGQVVIILLMFIGRLGPVILASSLAVRSRRTQFEYPKERPLIG</sequence>
<evidence type="ECO:0000256" key="1">
    <source>
        <dbReference type="ARBA" id="ARBA00004651"/>
    </source>
</evidence>
<feature type="transmembrane region" description="Helical" evidence="8">
    <location>
        <begin position="260"/>
        <end position="279"/>
    </location>
</feature>
<dbReference type="GO" id="GO:0030001">
    <property type="term" value="P:metal ion transport"/>
    <property type="evidence" value="ECO:0007669"/>
    <property type="project" value="UniProtKB-ARBA"/>
</dbReference>
<dbReference type="PANTHER" id="PTHR32024">
    <property type="entry name" value="TRK SYSTEM POTASSIUM UPTAKE PROTEIN TRKG-RELATED"/>
    <property type="match status" value="1"/>
</dbReference>
<keyword evidence="4 8" id="KW-0812">Transmembrane</keyword>
<evidence type="ECO:0000313" key="10">
    <source>
        <dbReference type="Proteomes" id="UP000292685"/>
    </source>
</evidence>
<protein>
    <submittedName>
        <fullName evidence="9">Potassium uptake TrkH family protein</fullName>
    </submittedName>
</protein>
<comment type="subcellular location">
    <subcellularLocation>
        <location evidence="1">Cell membrane</location>
        <topology evidence="1">Multi-pass membrane protein</topology>
    </subcellularLocation>
</comment>
<evidence type="ECO:0000256" key="6">
    <source>
        <dbReference type="ARBA" id="ARBA00023065"/>
    </source>
</evidence>
<feature type="transmembrane region" description="Helical" evidence="8">
    <location>
        <begin position="44"/>
        <end position="62"/>
    </location>
</feature>
<keyword evidence="7 8" id="KW-0472">Membrane</keyword>
<evidence type="ECO:0000256" key="3">
    <source>
        <dbReference type="ARBA" id="ARBA00022475"/>
    </source>
</evidence>
<evidence type="ECO:0000256" key="2">
    <source>
        <dbReference type="ARBA" id="ARBA00022448"/>
    </source>
</evidence>
<dbReference type="Pfam" id="PF02386">
    <property type="entry name" value="TrkH"/>
    <property type="match status" value="1"/>
</dbReference>
<reference evidence="9 10" key="1">
    <citation type="submission" date="2019-02" db="EMBL/GenBank/DDBJ databases">
        <title>Sequencing the genomes of 1000 actinobacteria strains.</title>
        <authorList>
            <person name="Klenk H.-P."/>
        </authorList>
    </citation>
    <scope>NUCLEOTIDE SEQUENCE [LARGE SCALE GENOMIC DNA]</scope>
    <source>
        <strain evidence="9 10">DSM 17364</strain>
    </source>
</reference>
<name>A0A4Q8AAA0_9MICC</name>
<organism evidence="9 10">
    <name type="scientific">Zhihengliuella halotolerans</name>
    <dbReference type="NCBI Taxonomy" id="370736"/>
    <lineage>
        <taxon>Bacteria</taxon>
        <taxon>Bacillati</taxon>
        <taxon>Actinomycetota</taxon>
        <taxon>Actinomycetes</taxon>
        <taxon>Micrococcales</taxon>
        <taxon>Micrococcaceae</taxon>
        <taxon>Zhihengliuella</taxon>
    </lineage>
</organism>
<gene>
    <name evidence="9" type="ORF">EV380_0123</name>
</gene>
<keyword evidence="5 8" id="KW-1133">Transmembrane helix</keyword>
<accession>A0A4Q8AAA0</accession>
<feature type="transmembrane region" description="Helical" evidence="8">
    <location>
        <begin position="381"/>
        <end position="402"/>
    </location>
</feature>
<dbReference type="PANTHER" id="PTHR32024:SF1">
    <property type="entry name" value="KTR SYSTEM POTASSIUM UPTAKE PROTEIN B"/>
    <property type="match status" value="1"/>
</dbReference>
<keyword evidence="6" id="KW-0406">Ion transport</keyword>
<keyword evidence="10" id="KW-1185">Reference proteome</keyword>